<dbReference type="InterPro" id="IPR036736">
    <property type="entry name" value="ACP-like_sf"/>
</dbReference>
<comment type="caution">
    <text evidence="2">The sequence shown here is derived from an EMBL/GenBank/DDBJ whole genome shotgun (WGS) entry which is preliminary data.</text>
</comment>
<dbReference type="Gene3D" id="1.10.1200.10">
    <property type="entry name" value="ACP-like"/>
    <property type="match status" value="1"/>
</dbReference>
<dbReference type="Pfam" id="PF23297">
    <property type="entry name" value="ACP_SdgA_C"/>
    <property type="match status" value="1"/>
</dbReference>
<organism evidence="2 3">
    <name type="scientific">Endocarpon pusillum</name>
    <dbReference type="NCBI Taxonomy" id="364733"/>
    <lineage>
        <taxon>Eukaryota</taxon>
        <taxon>Fungi</taxon>
        <taxon>Dikarya</taxon>
        <taxon>Ascomycota</taxon>
        <taxon>Pezizomycotina</taxon>
        <taxon>Eurotiomycetes</taxon>
        <taxon>Chaetothyriomycetidae</taxon>
        <taxon>Verrucariales</taxon>
        <taxon>Verrucariaceae</taxon>
        <taxon>Endocarpon</taxon>
    </lineage>
</organism>
<proteinExistence type="predicted"/>
<evidence type="ECO:0000259" key="1">
    <source>
        <dbReference type="Pfam" id="PF23297"/>
    </source>
</evidence>
<sequence>MSVICEAIISKLANNLMVSGADIDPEQPITSCSADSLVAVELHNWLLGHAGAEDLGH</sequence>
<name>A0A8H7AA61_9EURO</name>
<protein>
    <recommendedName>
        <fullName evidence="1">Carrier domain-containing protein</fullName>
    </recommendedName>
</protein>
<reference evidence="2" key="1">
    <citation type="submission" date="2020-02" db="EMBL/GenBank/DDBJ databases">
        <authorList>
            <person name="Palmer J.M."/>
        </authorList>
    </citation>
    <scope>NUCLEOTIDE SEQUENCE</scope>
    <source>
        <strain evidence="2">EPUS1.4</strain>
        <tissue evidence="2">Thallus</tissue>
    </source>
</reference>
<gene>
    <name evidence="2" type="ORF">GJ744_003729</name>
</gene>
<dbReference type="Proteomes" id="UP000606974">
    <property type="component" value="Unassembled WGS sequence"/>
</dbReference>
<dbReference type="EMBL" id="JAACFV010000178">
    <property type="protein sequence ID" value="KAF7503437.1"/>
    <property type="molecule type" value="Genomic_DNA"/>
</dbReference>
<dbReference type="InterPro" id="IPR009081">
    <property type="entry name" value="PP-bd_ACP"/>
</dbReference>
<dbReference type="OrthoDB" id="329835at2759"/>
<evidence type="ECO:0000313" key="2">
    <source>
        <dbReference type="EMBL" id="KAF7503437.1"/>
    </source>
</evidence>
<evidence type="ECO:0000313" key="3">
    <source>
        <dbReference type="Proteomes" id="UP000606974"/>
    </source>
</evidence>
<accession>A0A8H7AA61</accession>
<feature type="domain" description="Carrier" evidence="1">
    <location>
        <begin position="3"/>
        <end position="46"/>
    </location>
</feature>
<keyword evidence="3" id="KW-1185">Reference proteome</keyword>
<dbReference type="AlphaFoldDB" id="A0A8H7AA61"/>
<dbReference type="SUPFAM" id="SSF47336">
    <property type="entry name" value="ACP-like"/>
    <property type="match status" value="1"/>
</dbReference>